<dbReference type="RefSeq" id="WP_012671332.1">
    <property type="nucleotide sequence ID" value="NC_012225.1"/>
</dbReference>
<proteinExistence type="predicted"/>
<sequence>MKNISAAALLFIFSSYLFSYYCPYFNSNYDYFIINAEGLTEKQLQKIIQLKDQYQPKFHELKQKIAIEKIKIDIEMCKEKINQKLIDESIQLNIEYNKELKKIANDFLKEYNRIKTEN</sequence>
<name>A0A3B6V9F1_BRAHW</name>
<protein>
    <submittedName>
        <fullName evidence="1">Uncharacterized protein</fullName>
    </submittedName>
</protein>
<accession>A0A3B6V9F1</accession>
<gene>
    <name evidence="1" type="ordered locus">BHWA1_01829</name>
</gene>
<organism evidence="1 2">
    <name type="scientific">Brachyspira hyodysenteriae (strain ATCC 49526 / WA1)</name>
    <dbReference type="NCBI Taxonomy" id="565034"/>
    <lineage>
        <taxon>Bacteria</taxon>
        <taxon>Pseudomonadati</taxon>
        <taxon>Spirochaetota</taxon>
        <taxon>Spirochaetia</taxon>
        <taxon>Brachyspirales</taxon>
        <taxon>Brachyspiraceae</taxon>
        <taxon>Brachyspira</taxon>
    </lineage>
</organism>
<reference evidence="1 2" key="1">
    <citation type="journal article" date="2009" name="PLoS ONE">
        <title>Genome sequence of the pathogenic intestinal spirochete Brachyspira hyodysenteriae reveals adaptations to its lifestyle in the porcine large intestine.</title>
        <authorList>
            <person name="Bellgard M.I."/>
            <person name="Wanchanthuek P."/>
            <person name="La T."/>
            <person name="Ryan K."/>
            <person name="Moolhuijzen P."/>
            <person name="Albertyn Z."/>
            <person name="Shaban B."/>
            <person name="Motro Y."/>
            <person name="Dunn D.S."/>
            <person name="Schibeci D."/>
            <person name="Hunter A."/>
            <person name="Barrero R."/>
            <person name="Phillips N.D."/>
            <person name="Hampson D.J."/>
        </authorList>
    </citation>
    <scope>NUCLEOTIDE SEQUENCE [LARGE SCALE GENOMIC DNA]</scope>
    <source>
        <strain evidence="2">ATCC 49526 / WA1</strain>
    </source>
</reference>
<dbReference type="EMBL" id="CP001357">
    <property type="protein sequence ID" value="ACN84292.1"/>
    <property type="molecule type" value="Genomic_DNA"/>
</dbReference>
<evidence type="ECO:0000313" key="1">
    <source>
        <dbReference type="EMBL" id="ACN84292.1"/>
    </source>
</evidence>
<dbReference type="STRING" id="565034.BHWA1_01829"/>
<keyword evidence="2" id="KW-1185">Reference proteome</keyword>
<evidence type="ECO:0000313" key="2">
    <source>
        <dbReference type="Proteomes" id="UP000001803"/>
    </source>
</evidence>
<dbReference type="AlphaFoldDB" id="A0A3B6V9F1"/>
<dbReference type="KEGG" id="bhy:BHWA1_01829"/>
<dbReference type="Proteomes" id="UP000001803">
    <property type="component" value="Chromosome"/>
</dbReference>
<dbReference type="GeneID" id="63962922"/>